<feature type="region of interest" description="Disordered" evidence="1">
    <location>
        <begin position="86"/>
        <end position="120"/>
    </location>
</feature>
<dbReference type="EMBL" id="FYDG01000025">
    <property type="protein sequence ID" value="SNB83236.1"/>
    <property type="molecule type" value="Genomic_DNA"/>
</dbReference>
<evidence type="ECO:0000313" key="3">
    <source>
        <dbReference type="Proteomes" id="UP000198418"/>
    </source>
</evidence>
<protein>
    <submittedName>
        <fullName evidence="2">Uncharacterized protein</fullName>
    </submittedName>
</protein>
<reference evidence="3" key="1">
    <citation type="submission" date="2017-06" db="EMBL/GenBank/DDBJ databases">
        <authorList>
            <person name="Varghese N."/>
            <person name="Submissions S."/>
        </authorList>
    </citation>
    <scope>NUCLEOTIDE SEQUENCE [LARGE SCALE GENOMIC DNA]</scope>
    <source>
        <strain evidence="3">DSM 137</strain>
    </source>
</reference>
<keyword evidence="3" id="KW-1185">Reference proteome</keyword>
<evidence type="ECO:0000256" key="1">
    <source>
        <dbReference type="SAM" id="MobiDB-lite"/>
    </source>
</evidence>
<feature type="compositionally biased region" description="Polar residues" evidence="1">
    <location>
        <begin position="177"/>
        <end position="193"/>
    </location>
</feature>
<accession>A0A212SCF0</accession>
<dbReference type="Proteomes" id="UP000198418">
    <property type="component" value="Unassembled WGS sequence"/>
</dbReference>
<feature type="region of interest" description="Disordered" evidence="1">
    <location>
        <begin position="177"/>
        <end position="200"/>
    </location>
</feature>
<gene>
    <name evidence="2" type="ORF">SAMN06265338_1257</name>
</gene>
<dbReference type="AlphaFoldDB" id="A0A212SCF0"/>
<sequence length="200" mass="21718">MTTFRVEECGNGVTRFFSISSSPMGCRPGSKYPFELNIGITSSKSMWSCVERILSPRVRLKPASASFGYSVLATTRAVRAVRRADHLSRTSAKRARGNRPYATLDASPRAAGRKSGPGQMKRLLSVRMIQERSSSKPRRRFVAAGISTAWSGSAGGVCVIGSTVTRCSPFSSVRASKTAQGRSFTPSSCPRKNSLSHRYE</sequence>
<name>A0A212SCF0_RHOAC</name>
<proteinExistence type="predicted"/>
<evidence type="ECO:0000313" key="2">
    <source>
        <dbReference type="EMBL" id="SNB83236.1"/>
    </source>
</evidence>
<organism evidence="2 3">
    <name type="scientific">Rhodoblastus acidophilus</name>
    <name type="common">Rhodopseudomonas acidophila</name>
    <dbReference type="NCBI Taxonomy" id="1074"/>
    <lineage>
        <taxon>Bacteria</taxon>
        <taxon>Pseudomonadati</taxon>
        <taxon>Pseudomonadota</taxon>
        <taxon>Alphaproteobacteria</taxon>
        <taxon>Hyphomicrobiales</taxon>
        <taxon>Rhodoblastaceae</taxon>
        <taxon>Rhodoblastus</taxon>
    </lineage>
</organism>